<dbReference type="EMBL" id="JBHLTR010000017">
    <property type="protein sequence ID" value="MFC0559969.1"/>
    <property type="molecule type" value="Genomic_DNA"/>
</dbReference>
<evidence type="ECO:0000256" key="1">
    <source>
        <dbReference type="ARBA" id="ARBA00009986"/>
    </source>
</evidence>
<dbReference type="InterPro" id="IPR051020">
    <property type="entry name" value="ALDH-related_metabolic_enz"/>
</dbReference>
<sequence length="486" mass="52948">MSTQIVQERMLIGGHWVHKNESIDVFDPGTGDLIATVPEATVEDVEFAIETAREGLQKSARLPVHERMRILQDAASYIESNQDVYVTTIVLESSKTIREARKEVKRCIETLRISAEEARRIEGETIPFSQMPGHENRVGYVYRFPVGIVAAITPFNDPLNLVAHKVGPAIAAGNAVIVKPATATPLSAIRLAEAFLHAGLPKEILSVVTGRGAQICDPLVEHEDVRFVSFTGGYETGKEITRKVGVKKTAMELGSNSPTIVLEDADLNEAVLSTVSGSFGVAGQNCIGVQRIFVHHGIYEAFLKQFITATKKLKVGLKTDESTDLGPLISEKEAKRVEGWIREAVKMGAKVKCGGKRTRAFLEPTVLTEVPKTATLAQYEVFGPVVIIESISSLIEGIERSNQTGYGLQAGIFTSKLEEAFEAIHQLQYGGVMINDSSDVRIDSMPFGGIKGSGIGREGVRYAIEAMTEQKVVAFKLKNAPFFYGD</sequence>
<dbReference type="CDD" id="cd07149">
    <property type="entry name" value="ALDH_y4uC"/>
    <property type="match status" value="1"/>
</dbReference>
<evidence type="ECO:0000259" key="3">
    <source>
        <dbReference type="Pfam" id="PF00171"/>
    </source>
</evidence>
<dbReference type="PANTHER" id="PTHR42991:SF1">
    <property type="entry name" value="ALDEHYDE DEHYDROGENASE"/>
    <property type="match status" value="1"/>
</dbReference>
<dbReference type="RefSeq" id="WP_273840699.1">
    <property type="nucleotide sequence ID" value="NZ_JAQQWT010000002.1"/>
</dbReference>
<evidence type="ECO:0000256" key="2">
    <source>
        <dbReference type="ARBA" id="ARBA00023002"/>
    </source>
</evidence>
<feature type="domain" description="Aldehyde dehydrogenase" evidence="3">
    <location>
        <begin position="16"/>
        <end position="473"/>
    </location>
</feature>
<comment type="caution">
    <text evidence="4">The sequence shown here is derived from an EMBL/GenBank/DDBJ whole genome shotgun (WGS) entry which is preliminary data.</text>
</comment>
<evidence type="ECO:0000313" key="5">
    <source>
        <dbReference type="Proteomes" id="UP001589833"/>
    </source>
</evidence>
<keyword evidence="5" id="KW-1185">Reference proteome</keyword>
<dbReference type="InterPro" id="IPR016161">
    <property type="entry name" value="Ald_DH/histidinol_DH"/>
</dbReference>
<organism evidence="4 5">
    <name type="scientific">Halalkalibacter alkalisediminis</name>
    <dbReference type="NCBI Taxonomy" id="935616"/>
    <lineage>
        <taxon>Bacteria</taxon>
        <taxon>Bacillati</taxon>
        <taxon>Bacillota</taxon>
        <taxon>Bacilli</taxon>
        <taxon>Bacillales</taxon>
        <taxon>Bacillaceae</taxon>
        <taxon>Halalkalibacter</taxon>
    </lineage>
</organism>
<dbReference type="Gene3D" id="3.40.605.10">
    <property type="entry name" value="Aldehyde Dehydrogenase, Chain A, domain 1"/>
    <property type="match status" value="1"/>
</dbReference>
<dbReference type="InterPro" id="IPR016163">
    <property type="entry name" value="Ald_DH_C"/>
</dbReference>
<gene>
    <name evidence="4" type="ORF">ACFFH4_12990</name>
</gene>
<protein>
    <submittedName>
        <fullName evidence="4">Aldehyde dehydrogenase family protein</fullName>
    </submittedName>
</protein>
<name>A0ABV6NHQ6_9BACI</name>
<accession>A0ABV6NHQ6</accession>
<dbReference type="Pfam" id="PF00171">
    <property type="entry name" value="Aldedh"/>
    <property type="match status" value="1"/>
</dbReference>
<dbReference type="PANTHER" id="PTHR42991">
    <property type="entry name" value="ALDEHYDE DEHYDROGENASE"/>
    <property type="match status" value="1"/>
</dbReference>
<dbReference type="InterPro" id="IPR016162">
    <property type="entry name" value="Ald_DH_N"/>
</dbReference>
<reference evidence="4 5" key="1">
    <citation type="submission" date="2024-09" db="EMBL/GenBank/DDBJ databases">
        <authorList>
            <person name="Sun Q."/>
            <person name="Mori K."/>
        </authorList>
    </citation>
    <scope>NUCLEOTIDE SEQUENCE [LARGE SCALE GENOMIC DNA]</scope>
    <source>
        <strain evidence="4 5">NCAIM B.02301</strain>
    </source>
</reference>
<comment type="similarity">
    <text evidence="1">Belongs to the aldehyde dehydrogenase family.</text>
</comment>
<dbReference type="SUPFAM" id="SSF53720">
    <property type="entry name" value="ALDH-like"/>
    <property type="match status" value="1"/>
</dbReference>
<dbReference type="Proteomes" id="UP001589833">
    <property type="component" value="Unassembled WGS sequence"/>
</dbReference>
<dbReference type="InterPro" id="IPR015590">
    <property type="entry name" value="Aldehyde_DH_dom"/>
</dbReference>
<keyword evidence="2" id="KW-0560">Oxidoreductase</keyword>
<proteinExistence type="inferred from homology"/>
<evidence type="ECO:0000313" key="4">
    <source>
        <dbReference type="EMBL" id="MFC0559969.1"/>
    </source>
</evidence>
<dbReference type="Gene3D" id="3.40.309.10">
    <property type="entry name" value="Aldehyde Dehydrogenase, Chain A, domain 2"/>
    <property type="match status" value="1"/>
</dbReference>